<feature type="domain" description="Ionotropic glutamate receptor C-terminal" evidence="11">
    <location>
        <begin position="7"/>
        <end position="230"/>
    </location>
</feature>
<dbReference type="AlphaFoldDB" id="A0AAE1QPU8"/>
<evidence type="ECO:0000256" key="8">
    <source>
        <dbReference type="ARBA" id="ARBA00023180"/>
    </source>
</evidence>
<keyword evidence="6" id="KW-0472">Membrane</keyword>
<comment type="subcellular location">
    <subcellularLocation>
        <location evidence="1">Membrane</location>
        <topology evidence="1">Multi-pass membrane protein</topology>
    </subcellularLocation>
</comment>
<keyword evidence="7" id="KW-0675">Receptor</keyword>
<dbReference type="InterPro" id="IPR036423">
    <property type="entry name" value="SOD-like_Cu/Zn_dom_sf"/>
</dbReference>
<dbReference type="PANTHER" id="PTHR20910:SF1">
    <property type="entry name" value="SUPEROXIDE DISMUTASE COPPER_ZINC BINDING DOMAIN-CONTAINING PROTEIN"/>
    <property type="match status" value="1"/>
</dbReference>
<comment type="caution">
    <text evidence="12">The sequence shown here is derived from an EMBL/GenBank/DDBJ whole genome shotgun (WGS) entry which is preliminary data.</text>
</comment>
<evidence type="ECO:0000256" key="5">
    <source>
        <dbReference type="ARBA" id="ARBA00023065"/>
    </source>
</evidence>
<dbReference type="GO" id="GO:0016020">
    <property type="term" value="C:membrane"/>
    <property type="evidence" value="ECO:0007669"/>
    <property type="project" value="InterPro"/>
</dbReference>
<keyword evidence="2" id="KW-0813">Transport</keyword>
<dbReference type="GO" id="GO:0015276">
    <property type="term" value="F:ligand-gated monoatomic ion channel activity"/>
    <property type="evidence" value="ECO:0007669"/>
    <property type="project" value="InterPro"/>
</dbReference>
<dbReference type="InterPro" id="IPR001320">
    <property type="entry name" value="Iontro_rcpt_C"/>
</dbReference>
<evidence type="ECO:0000256" key="2">
    <source>
        <dbReference type="ARBA" id="ARBA00022448"/>
    </source>
</evidence>
<dbReference type="InterPro" id="IPR019594">
    <property type="entry name" value="Glu/Gly-bd"/>
</dbReference>
<name>A0AAE1QPU8_9SOLA</name>
<dbReference type="GO" id="GO:0046872">
    <property type="term" value="F:metal ion binding"/>
    <property type="evidence" value="ECO:0007669"/>
    <property type="project" value="InterPro"/>
</dbReference>
<sequence>MYPNAFTLTKAVIDLVKNLQWQDFAVVYENNEGNITRGEVDLAVVDLTITAERQSAVDFTLPFMNTGIALALHVMGRLSPYEWFNPYPSNLAAFLTVVNYEYPFNEAVELLQHPEIKFGCSTCHFFRDSNNSNYKAMWELMQFVDSNDAGRDRVEKDAGAFAYFMESKAVEYDTERYCSVTQRGGLLDNKGYGIAVNQNNKTLKRQLDEGILQLQEGGVLHVLYDRWWKQKGGGTCLDSGTGSINFYQESPLDPTEFNINLNLTSPAAYFYGIDAIPSIKRKKPETKKCPNIKETIFNPNSLDSENIPFEGQGTTDQYAIGDLSGKFCSISYPAPSPNYKPGYNQPIKILSLYGNDYNLPLFGKNSVIGRALVFYDLEGNAVSCANIDLLGGNMNTAYATFDQPIQGQFIFRQSANYCNDEVFVYVEISKPDSLNAYRTDNHGWHIHDYPVKTGKNLFS</sequence>
<dbReference type="InterPro" id="IPR053257">
    <property type="entry name" value="Cu-only_SOD"/>
</dbReference>
<evidence type="ECO:0000256" key="7">
    <source>
        <dbReference type="ARBA" id="ARBA00023170"/>
    </source>
</evidence>
<evidence type="ECO:0000256" key="3">
    <source>
        <dbReference type="ARBA" id="ARBA00022692"/>
    </source>
</evidence>
<keyword evidence="5" id="KW-0406">Ion transport</keyword>
<evidence type="ECO:0000259" key="11">
    <source>
        <dbReference type="SMART" id="SM00079"/>
    </source>
</evidence>
<keyword evidence="13" id="KW-1185">Reference proteome</keyword>
<dbReference type="Proteomes" id="UP001291623">
    <property type="component" value="Unassembled WGS sequence"/>
</dbReference>
<evidence type="ECO:0000256" key="9">
    <source>
        <dbReference type="ARBA" id="ARBA00023286"/>
    </source>
</evidence>
<keyword evidence="4" id="KW-1133">Transmembrane helix</keyword>
<dbReference type="SUPFAM" id="SSF53850">
    <property type="entry name" value="Periplasmic binding protein-like II"/>
    <property type="match status" value="1"/>
</dbReference>
<organism evidence="12 13">
    <name type="scientific">Anisodus tanguticus</name>
    <dbReference type="NCBI Taxonomy" id="243964"/>
    <lineage>
        <taxon>Eukaryota</taxon>
        <taxon>Viridiplantae</taxon>
        <taxon>Streptophyta</taxon>
        <taxon>Embryophyta</taxon>
        <taxon>Tracheophyta</taxon>
        <taxon>Spermatophyta</taxon>
        <taxon>Magnoliopsida</taxon>
        <taxon>eudicotyledons</taxon>
        <taxon>Gunneridae</taxon>
        <taxon>Pentapetalae</taxon>
        <taxon>asterids</taxon>
        <taxon>lamiids</taxon>
        <taxon>Solanales</taxon>
        <taxon>Solanaceae</taxon>
        <taxon>Solanoideae</taxon>
        <taxon>Hyoscyameae</taxon>
        <taxon>Anisodus</taxon>
    </lineage>
</organism>
<protein>
    <recommendedName>
        <fullName evidence="11">Ionotropic glutamate receptor C-terminal domain-containing protein</fullName>
    </recommendedName>
</protein>
<evidence type="ECO:0000256" key="1">
    <source>
        <dbReference type="ARBA" id="ARBA00004141"/>
    </source>
</evidence>
<dbReference type="Gene3D" id="2.60.40.200">
    <property type="entry name" value="Superoxide dismutase, copper/zinc binding domain"/>
    <property type="match status" value="2"/>
</dbReference>
<keyword evidence="10" id="KW-0407">Ion channel</keyword>
<keyword evidence="9" id="KW-1071">Ligand-gated ion channel</keyword>
<keyword evidence="8" id="KW-0325">Glycoprotein</keyword>
<dbReference type="GO" id="GO:0006801">
    <property type="term" value="P:superoxide metabolic process"/>
    <property type="evidence" value="ECO:0007669"/>
    <property type="project" value="InterPro"/>
</dbReference>
<dbReference type="PANTHER" id="PTHR20910">
    <property type="entry name" value="AGAP001623-PA"/>
    <property type="match status" value="1"/>
</dbReference>
<dbReference type="EMBL" id="JAVYJV010000032">
    <property type="protein sequence ID" value="KAK4337380.1"/>
    <property type="molecule type" value="Genomic_DNA"/>
</dbReference>
<evidence type="ECO:0000313" key="13">
    <source>
        <dbReference type="Proteomes" id="UP001291623"/>
    </source>
</evidence>
<evidence type="ECO:0000256" key="6">
    <source>
        <dbReference type="ARBA" id="ARBA00023136"/>
    </source>
</evidence>
<keyword evidence="3" id="KW-0812">Transmembrane</keyword>
<reference evidence="12" key="1">
    <citation type="submission" date="2023-12" db="EMBL/GenBank/DDBJ databases">
        <title>Genome assembly of Anisodus tanguticus.</title>
        <authorList>
            <person name="Wang Y.-J."/>
        </authorList>
    </citation>
    <scope>NUCLEOTIDE SEQUENCE</scope>
    <source>
        <strain evidence="12">KB-2021</strain>
        <tissue evidence="12">Leaf</tissue>
    </source>
</reference>
<proteinExistence type="predicted"/>
<dbReference type="SUPFAM" id="SSF49329">
    <property type="entry name" value="Cu,Zn superoxide dismutase-like"/>
    <property type="match status" value="1"/>
</dbReference>
<evidence type="ECO:0000256" key="4">
    <source>
        <dbReference type="ARBA" id="ARBA00022989"/>
    </source>
</evidence>
<accession>A0AAE1QPU8</accession>
<dbReference type="SMART" id="SM00079">
    <property type="entry name" value="PBPe"/>
    <property type="match status" value="1"/>
</dbReference>
<evidence type="ECO:0000313" key="12">
    <source>
        <dbReference type="EMBL" id="KAK4337380.1"/>
    </source>
</evidence>
<evidence type="ECO:0000256" key="10">
    <source>
        <dbReference type="ARBA" id="ARBA00023303"/>
    </source>
</evidence>
<gene>
    <name evidence="12" type="ORF">RND71_043866</name>
</gene>
<dbReference type="Gene3D" id="3.40.190.10">
    <property type="entry name" value="Periplasmic binding protein-like II"/>
    <property type="match status" value="2"/>
</dbReference>
<dbReference type="Pfam" id="PF10613">
    <property type="entry name" value="Lig_chan-Glu_bd"/>
    <property type="match status" value="1"/>
</dbReference>